<dbReference type="Proteomes" id="UP000095283">
    <property type="component" value="Unplaced"/>
</dbReference>
<reference evidence="8" key="1">
    <citation type="submission" date="2016-11" db="UniProtKB">
        <authorList>
            <consortium name="WormBaseParasite"/>
        </authorList>
    </citation>
    <scope>IDENTIFICATION</scope>
</reference>
<evidence type="ECO:0000259" key="6">
    <source>
        <dbReference type="PROSITE" id="PS50011"/>
    </source>
</evidence>
<keyword evidence="3" id="KW-0547">Nucleotide-binding</keyword>
<accession>A0A1I7XEI2</accession>
<name>A0A1I7XEI2_HETBA</name>
<dbReference type="PANTHER" id="PTHR11584">
    <property type="entry name" value="SERINE/THREONINE PROTEIN KINASE"/>
    <property type="match status" value="1"/>
</dbReference>
<dbReference type="GO" id="GO:0000165">
    <property type="term" value="P:MAPK cascade"/>
    <property type="evidence" value="ECO:0007669"/>
    <property type="project" value="InterPro"/>
</dbReference>
<keyword evidence="2" id="KW-0808">Transferase</keyword>
<organism evidence="7 8">
    <name type="scientific">Heterorhabditis bacteriophora</name>
    <name type="common">Entomopathogenic nematode worm</name>
    <dbReference type="NCBI Taxonomy" id="37862"/>
    <lineage>
        <taxon>Eukaryota</taxon>
        <taxon>Metazoa</taxon>
        <taxon>Ecdysozoa</taxon>
        <taxon>Nematoda</taxon>
        <taxon>Chromadorea</taxon>
        <taxon>Rhabditida</taxon>
        <taxon>Rhabditina</taxon>
        <taxon>Rhabditomorpha</taxon>
        <taxon>Strongyloidea</taxon>
        <taxon>Heterorhabditidae</taxon>
        <taxon>Heterorhabditis</taxon>
    </lineage>
</organism>
<evidence type="ECO:0000256" key="1">
    <source>
        <dbReference type="ARBA" id="ARBA00022527"/>
    </source>
</evidence>
<dbReference type="WBParaSite" id="Hba_16118">
    <property type="protein sequence ID" value="Hba_16118"/>
    <property type="gene ID" value="Hba_16118"/>
</dbReference>
<evidence type="ECO:0000313" key="7">
    <source>
        <dbReference type="Proteomes" id="UP000095283"/>
    </source>
</evidence>
<dbReference type="InterPro" id="IPR000719">
    <property type="entry name" value="Prot_kinase_dom"/>
</dbReference>
<protein>
    <submittedName>
        <fullName evidence="8">Protein kinase domain-containing protein</fullName>
    </submittedName>
</protein>
<sequence>MPTISTFRCLPVIERDSSSTSLTESRKVSETTLIETTLIAGERAQLFLNLESFLNADRFAKSSKLVVNQKSGAERYEQVCVLYLIDLNSENSVINSILCKTTYLSREVFGGQDATFEMDSIVCKKRKTRFEILNTIMQYRAELPLKESHDIDEPYVMLITKTRSCVCEILEEFERYQLLFPHSRAMEDECSSHKDVQFTQTVIDRVAILTSWLNTVDDIAAKIDMVCFELCSHIYDLSFPNFFCFLFYSTAFINDLLNLVHMFQLGEVFEVARLPNAEKIWPRPLHHSRQRVCLSDARPVFREYVGRSLNLKGMKKVLARVWELCETTVIKAAILLQRPPSSYAQAASRSRKMFQLSPEINTRYGEMMKFGMNSDKAIAMRLPSIVPIFLFVLGIRMELVMEWLSIRSNSTLPTGCEMDVLTLDTMIEDSRDCIEEAVRVKLYHLNVIQSICPINVKLCSPEFNDNLKDVFQKYLWYVSCWCEAIARGVELGRLFSRLEAEWAAAIKCARSIHSGLDHITTTFSSLVPHLLENLVVEFWEKSTESITEKHSLQDIRISSSDEEDISNRDHTSVFAACREYNRVIREVKDRSARIFTLLRGALLDLHDAVGYEMKESIEIIATRLIDHCLVEIGDDVGVPVSILVDTASADRAMVEELITALLEGRRPNNGHILLIPDSSFKIVAVIIQWDAFTSIICRDYWIYRRVKLAIDEEYFHKLRYLRVSNDVVYVIGNDFVLDDKMPDLFELTIPSCSSHDIVDGQLKDLAKNLVSHSGRVWQLIEHMFTAFELACDSRRMCENINSTFLQALNFAFQRSKDQLFKVWNGSGSFSVVYKAINVDKQCVIAVKKVRGDRGVLKVLEGEVDILRNLNHRNLVKYHGCEVLQDAVLILMEYCSEGTLERICREGLDMSLVRRYTNNLMHAVSYIHNNKAPEIQTFGERLEDGRYRGYGRAVDIWSIGCVVLEMITGRRPWPDMHPYQITMKAHVCQGGRPAYPAQAPIILRHFLDACFVYDPDQRKSADQLLQDPFVNIHVDSESVYTSSDLLPEIIGIP</sequence>
<dbReference type="AlphaFoldDB" id="A0A1I7XEI2"/>
<dbReference type="PROSITE" id="PS50011">
    <property type="entry name" value="PROTEIN_KINASE_DOM"/>
    <property type="match status" value="1"/>
</dbReference>
<evidence type="ECO:0000256" key="4">
    <source>
        <dbReference type="ARBA" id="ARBA00022777"/>
    </source>
</evidence>
<keyword evidence="4" id="KW-0418">Kinase</keyword>
<keyword evidence="1" id="KW-0723">Serine/threonine-protein kinase</keyword>
<evidence type="ECO:0000313" key="8">
    <source>
        <dbReference type="WBParaSite" id="Hba_16118"/>
    </source>
</evidence>
<feature type="domain" description="Protein kinase" evidence="6">
    <location>
        <begin position="818"/>
        <end position="1029"/>
    </location>
</feature>
<dbReference type="Gene3D" id="1.10.510.10">
    <property type="entry name" value="Transferase(Phosphotransferase) domain 1"/>
    <property type="match status" value="2"/>
</dbReference>
<dbReference type="Pfam" id="PF00069">
    <property type="entry name" value="Pkinase"/>
    <property type="match status" value="2"/>
</dbReference>
<evidence type="ECO:0000256" key="3">
    <source>
        <dbReference type="ARBA" id="ARBA00022741"/>
    </source>
</evidence>
<dbReference type="Pfam" id="PF19431">
    <property type="entry name" value="MEKK4_N"/>
    <property type="match status" value="1"/>
</dbReference>
<evidence type="ECO:0000256" key="2">
    <source>
        <dbReference type="ARBA" id="ARBA00022679"/>
    </source>
</evidence>
<keyword evidence="7" id="KW-1185">Reference proteome</keyword>
<keyword evidence="5" id="KW-0067">ATP-binding</keyword>
<dbReference type="PANTHER" id="PTHR11584:SF369">
    <property type="entry name" value="MITOGEN-ACTIVATED PROTEIN KINASE KINASE KINASE 19-RELATED"/>
    <property type="match status" value="1"/>
</dbReference>
<dbReference type="GO" id="GO:0005524">
    <property type="term" value="F:ATP binding"/>
    <property type="evidence" value="ECO:0007669"/>
    <property type="project" value="UniProtKB-KW"/>
</dbReference>
<dbReference type="SUPFAM" id="SSF56112">
    <property type="entry name" value="Protein kinase-like (PK-like)"/>
    <property type="match status" value="1"/>
</dbReference>
<evidence type="ECO:0000256" key="5">
    <source>
        <dbReference type="ARBA" id="ARBA00022840"/>
    </source>
</evidence>
<proteinExistence type="predicted"/>
<dbReference type="InterPro" id="IPR045801">
    <property type="entry name" value="MEKK4_N"/>
</dbReference>
<dbReference type="InterPro" id="IPR011009">
    <property type="entry name" value="Kinase-like_dom_sf"/>
</dbReference>
<dbReference type="GO" id="GO:0004674">
    <property type="term" value="F:protein serine/threonine kinase activity"/>
    <property type="evidence" value="ECO:0007669"/>
    <property type="project" value="UniProtKB-KW"/>
</dbReference>